<dbReference type="EMBL" id="CP108264">
    <property type="protein sequence ID" value="WTU76707.1"/>
    <property type="molecule type" value="Genomic_DNA"/>
</dbReference>
<dbReference type="InterPro" id="IPR037238">
    <property type="entry name" value="YbiA-like_sf"/>
</dbReference>
<name>A0AAU2JV87_9ACTN</name>
<gene>
    <name evidence="6" type="ORF">OG327_27130</name>
</gene>
<evidence type="ECO:0000259" key="4">
    <source>
        <dbReference type="Pfam" id="PF24644"/>
    </source>
</evidence>
<dbReference type="Pfam" id="PF08719">
    <property type="entry name" value="NADAR"/>
    <property type="match status" value="1"/>
</dbReference>
<evidence type="ECO:0000259" key="3">
    <source>
        <dbReference type="Pfam" id="PF08719"/>
    </source>
</evidence>
<sequence>MTWHGPTFRISDGETINGVWCLVWARHDLGGEYFPENLFVYADGRITRGPYGATDLDGLRNLLTSGKIALQRPGTRERTTAPSKWKSRYPEPLTDETFLLEVADEISRLAGRPATVDLLWDAIRAYQRDTTESNRSLLRDAYLAVPAHRRVYVLGDMDRQDRPLRILTTDLGEAVDGDGPEATPEMHRAALAYFAAGDTGVEQAAERRAVRYADAPTGVPQPPVVLSEAVYPQGWPAELGDFALRNDYDAPITYAGETYPTVLHGYWALFAADPADHDRIRAAATAREAQELGGRSAPRADWPAVRLAVMAGLLRAKYAQHPPLGEVLLATGEAPILYTGISDAPFWREDGPRGGRNWTGRLLELVRSELRAAG</sequence>
<reference evidence="6" key="1">
    <citation type="submission" date="2022-10" db="EMBL/GenBank/DDBJ databases">
        <title>The complete genomes of actinobacterial strains from the NBC collection.</title>
        <authorList>
            <person name="Joergensen T.S."/>
            <person name="Alvarez Arevalo M."/>
            <person name="Sterndorff E.B."/>
            <person name="Faurdal D."/>
            <person name="Vuksanovic O."/>
            <person name="Mourched A.-S."/>
            <person name="Charusanti P."/>
            <person name="Shaw S."/>
            <person name="Blin K."/>
            <person name="Weber T."/>
        </authorList>
    </citation>
    <scope>NUCLEOTIDE SEQUENCE</scope>
    <source>
        <strain evidence="6">NBC_00049</strain>
    </source>
</reference>
<dbReference type="Gene3D" id="1.10.357.40">
    <property type="entry name" value="YbiA-like"/>
    <property type="match status" value="1"/>
</dbReference>
<dbReference type="CDD" id="cd15457">
    <property type="entry name" value="NADAR"/>
    <property type="match status" value="1"/>
</dbReference>
<comment type="catalytic activity">
    <reaction evidence="1">
        <text>5-amino-6-(5-phospho-D-ribosylamino)uracil + H2O = 5,6-diaminouracil + D-ribose 5-phosphate</text>
        <dbReference type="Rhea" id="RHEA:55020"/>
        <dbReference type="ChEBI" id="CHEBI:15377"/>
        <dbReference type="ChEBI" id="CHEBI:46252"/>
        <dbReference type="ChEBI" id="CHEBI:58453"/>
        <dbReference type="ChEBI" id="CHEBI:78346"/>
    </reaction>
</comment>
<organism evidence="6">
    <name type="scientific">Streptomyces sp. NBC_00049</name>
    <dbReference type="NCBI Taxonomy" id="2903617"/>
    <lineage>
        <taxon>Bacteria</taxon>
        <taxon>Bacillati</taxon>
        <taxon>Actinomycetota</taxon>
        <taxon>Actinomycetes</taxon>
        <taxon>Kitasatosporales</taxon>
        <taxon>Streptomycetaceae</taxon>
        <taxon>Streptomyces</taxon>
    </lineage>
</organism>
<feature type="domain" description="DUF7638" evidence="4">
    <location>
        <begin position="6"/>
        <end position="113"/>
    </location>
</feature>
<dbReference type="InterPro" id="IPR056055">
    <property type="entry name" value="DUF7638"/>
</dbReference>
<evidence type="ECO:0000313" key="6">
    <source>
        <dbReference type="EMBL" id="WTU76707.1"/>
    </source>
</evidence>
<feature type="domain" description="DUF7639" evidence="5">
    <location>
        <begin position="117"/>
        <end position="203"/>
    </location>
</feature>
<accession>A0AAU2JV87</accession>
<dbReference type="Pfam" id="PF24645">
    <property type="entry name" value="DUF7639"/>
    <property type="match status" value="1"/>
</dbReference>
<feature type="domain" description="NADAR" evidence="3">
    <location>
        <begin position="249"/>
        <end position="371"/>
    </location>
</feature>
<dbReference type="InterPro" id="IPR012816">
    <property type="entry name" value="NADAR"/>
</dbReference>
<evidence type="ECO:0000256" key="1">
    <source>
        <dbReference type="ARBA" id="ARBA00000022"/>
    </source>
</evidence>
<dbReference type="AlphaFoldDB" id="A0AAU2JV87"/>
<dbReference type="SUPFAM" id="SSF143990">
    <property type="entry name" value="YbiA-like"/>
    <property type="match status" value="1"/>
</dbReference>
<evidence type="ECO:0000256" key="2">
    <source>
        <dbReference type="ARBA" id="ARBA00000751"/>
    </source>
</evidence>
<comment type="catalytic activity">
    <reaction evidence="2">
        <text>2,5-diamino-6-hydroxy-4-(5-phosphoribosylamino)-pyrimidine + H2O = 2,5,6-triamino-4-hydroxypyrimidine + D-ribose 5-phosphate</text>
        <dbReference type="Rhea" id="RHEA:23436"/>
        <dbReference type="ChEBI" id="CHEBI:15377"/>
        <dbReference type="ChEBI" id="CHEBI:58614"/>
        <dbReference type="ChEBI" id="CHEBI:78346"/>
        <dbReference type="ChEBI" id="CHEBI:137796"/>
    </reaction>
</comment>
<evidence type="ECO:0000259" key="5">
    <source>
        <dbReference type="Pfam" id="PF24645"/>
    </source>
</evidence>
<proteinExistence type="predicted"/>
<dbReference type="Pfam" id="PF24644">
    <property type="entry name" value="DUF7638"/>
    <property type="match status" value="1"/>
</dbReference>
<protein>
    <submittedName>
        <fullName evidence="6">NADAR family protein</fullName>
    </submittedName>
</protein>
<dbReference type="InterPro" id="IPR056056">
    <property type="entry name" value="DUF7639"/>
</dbReference>